<dbReference type="OrthoDB" id="435022at2759"/>
<dbReference type="GO" id="GO:0032787">
    <property type="term" value="P:monocarboxylic acid metabolic process"/>
    <property type="evidence" value="ECO:0007669"/>
    <property type="project" value="UniProtKB-ARBA"/>
</dbReference>
<dbReference type="InterPro" id="IPR019810">
    <property type="entry name" value="Citrate_synthase_AS"/>
</dbReference>
<evidence type="ECO:0000256" key="5">
    <source>
        <dbReference type="RuleBase" id="RU000441"/>
    </source>
</evidence>
<dbReference type="Proteomes" id="UP000267251">
    <property type="component" value="Unassembled WGS sequence"/>
</dbReference>
<dbReference type="Pfam" id="PF00285">
    <property type="entry name" value="Citrate_synt"/>
    <property type="match status" value="1"/>
</dbReference>
<keyword evidence="8" id="KW-1185">Reference proteome</keyword>
<organism evidence="7 8">
    <name type="scientific">Piptocephalis cylindrospora</name>
    <dbReference type="NCBI Taxonomy" id="1907219"/>
    <lineage>
        <taxon>Eukaryota</taxon>
        <taxon>Fungi</taxon>
        <taxon>Fungi incertae sedis</taxon>
        <taxon>Zoopagomycota</taxon>
        <taxon>Zoopagomycotina</taxon>
        <taxon>Zoopagomycetes</taxon>
        <taxon>Zoopagales</taxon>
        <taxon>Piptocephalidaceae</taxon>
        <taxon>Piptocephalis</taxon>
    </lineage>
</organism>
<name>A0A4P9XY37_9FUNG</name>
<dbReference type="FunFam" id="1.10.580.10:FF:000005">
    <property type="entry name" value="Citrate synthase"/>
    <property type="match status" value="1"/>
</dbReference>
<sequence>MAPSKDRLNQLSGHLPTIKAKAAATKANSSPQDFTLKDNATGKTYSVPTPRSTNPKSLTVLDNRTNQLYEVPIQPGNTIDATKFKIMKEEDEEGQVAYPPPGGPGLMVYDPAFQNTAVTRSSITYIDGDEGILRYRGYPIEELAEKSTYLEVAFLLIYGELPSKDQFAHFSDEVMRHTFLHTNVSDLMHAFNYDAHPMGMFITGLAAMSTFHPEANPALAGSDMYLEDSLVRNKQIFRILGKSPSLAAHAYRHRIGRPYNAPQRDLSYAENFLYMLDHLSEPNYRPNPKLARALDILFILHADHELNCSTAAMRHIGSSHVDPYSAAAGASAALYGPLHGGANEAVLRMLESIGGVEAVPDFLQQVKERKKKLMGFGHRVYKNYDPRAKIIRRIAYEVFDICGREPLIDVAIALEEAALKDEYFVKRKLYPNVDFYSGLIYKAMGFPTDMFPVLFAIPRMAGWLAHWVESCQDPAGKIWRPRQVYVGPTKRGYVPLGHRDVPTREVWWPPTMARRTQLL</sequence>
<dbReference type="InterPro" id="IPR010953">
    <property type="entry name" value="Citrate_synthase_typ-I"/>
</dbReference>
<dbReference type="GO" id="GO:0006099">
    <property type="term" value="P:tricarboxylic acid cycle"/>
    <property type="evidence" value="ECO:0007669"/>
    <property type="project" value="UniProtKB-UniPathway"/>
</dbReference>
<dbReference type="EMBL" id="KZ989049">
    <property type="protein sequence ID" value="RKP11277.1"/>
    <property type="molecule type" value="Genomic_DNA"/>
</dbReference>
<dbReference type="InterPro" id="IPR016143">
    <property type="entry name" value="Citrate_synth-like_sm_a-sub"/>
</dbReference>
<dbReference type="UniPathway" id="UPA00223">
    <property type="reaction ID" value="UER00717"/>
</dbReference>
<dbReference type="Gene3D" id="1.10.580.10">
    <property type="entry name" value="Citrate Synthase, domain 1"/>
    <property type="match status" value="1"/>
</dbReference>
<feature type="compositionally biased region" description="Polar residues" evidence="6">
    <location>
        <begin position="41"/>
        <end position="55"/>
    </location>
</feature>
<evidence type="ECO:0000256" key="2">
    <source>
        <dbReference type="ARBA" id="ARBA00010566"/>
    </source>
</evidence>
<proteinExistence type="inferred from homology"/>
<dbReference type="PROSITE" id="PS00480">
    <property type="entry name" value="CITRATE_SYNTHASE"/>
    <property type="match status" value="1"/>
</dbReference>
<keyword evidence="3" id="KW-0816">Tricarboxylic acid cycle</keyword>
<dbReference type="PANTHER" id="PTHR42871">
    <property type="entry name" value="CITRATE SYNTHASE"/>
    <property type="match status" value="1"/>
</dbReference>
<comment type="pathway">
    <text evidence="1">Carbohydrate metabolism; tricarboxylic acid cycle; isocitrate from oxaloacetate: step 1/2.</text>
</comment>
<comment type="similarity">
    <text evidence="2 5">Belongs to the citrate synthase family.</text>
</comment>
<feature type="region of interest" description="Disordered" evidence="6">
    <location>
        <begin position="20"/>
        <end position="55"/>
    </location>
</feature>
<dbReference type="PRINTS" id="PR00143">
    <property type="entry name" value="CITRTSNTHASE"/>
</dbReference>
<evidence type="ECO:0000256" key="4">
    <source>
        <dbReference type="ARBA" id="ARBA00022679"/>
    </source>
</evidence>
<dbReference type="FunFam" id="1.10.230.10:FF:000002">
    <property type="entry name" value="Citrate synthase"/>
    <property type="match status" value="1"/>
</dbReference>
<evidence type="ECO:0000313" key="7">
    <source>
        <dbReference type="EMBL" id="RKP11277.1"/>
    </source>
</evidence>
<evidence type="ECO:0000256" key="6">
    <source>
        <dbReference type="SAM" id="MobiDB-lite"/>
    </source>
</evidence>
<dbReference type="InterPro" id="IPR036969">
    <property type="entry name" value="Citrate_synthase_sf"/>
</dbReference>
<dbReference type="SUPFAM" id="SSF48256">
    <property type="entry name" value="Citrate synthase"/>
    <property type="match status" value="1"/>
</dbReference>
<dbReference type="PANTHER" id="PTHR42871:SF1">
    <property type="entry name" value="CITRATE SYNTHASE"/>
    <property type="match status" value="1"/>
</dbReference>
<gene>
    <name evidence="7" type="ORF">BJ684DRAFT_23283</name>
</gene>
<accession>A0A4P9XY37</accession>
<evidence type="ECO:0000313" key="8">
    <source>
        <dbReference type="Proteomes" id="UP000267251"/>
    </source>
</evidence>
<dbReference type="GO" id="GO:0005737">
    <property type="term" value="C:cytoplasm"/>
    <property type="evidence" value="ECO:0007669"/>
    <property type="project" value="InterPro"/>
</dbReference>
<dbReference type="NCBIfam" id="NF004126">
    <property type="entry name" value="PRK05614.1"/>
    <property type="match status" value="1"/>
</dbReference>
<dbReference type="NCBIfam" id="TIGR01798">
    <property type="entry name" value="cit_synth_I"/>
    <property type="match status" value="1"/>
</dbReference>
<dbReference type="AlphaFoldDB" id="A0A4P9XY37"/>
<evidence type="ECO:0000256" key="1">
    <source>
        <dbReference type="ARBA" id="ARBA00004751"/>
    </source>
</evidence>
<keyword evidence="4 5" id="KW-0808">Transferase</keyword>
<protein>
    <recommendedName>
        <fullName evidence="5">Citrate synthase</fullName>
    </recommendedName>
</protein>
<evidence type="ECO:0000256" key="3">
    <source>
        <dbReference type="ARBA" id="ARBA00022532"/>
    </source>
</evidence>
<dbReference type="InterPro" id="IPR002020">
    <property type="entry name" value="Citrate_synthase"/>
</dbReference>
<dbReference type="Gene3D" id="1.10.230.10">
    <property type="entry name" value="Cytochrome P450-Terp, domain 2"/>
    <property type="match status" value="1"/>
</dbReference>
<dbReference type="InterPro" id="IPR016142">
    <property type="entry name" value="Citrate_synth-like_lrg_a-sub"/>
</dbReference>
<reference evidence="8" key="1">
    <citation type="journal article" date="2018" name="Nat. Microbiol.">
        <title>Leveraging single-cell genomics to expand the fungal tree of life.</title>
        <authorList>
            <person name="Ahrendt S.R."/>
            <person name="Quandt C.A."/>
            <person name="Ciobanu D."/>
            <person name="Clum A."/>
            <person name="Salamov A."/>
            <person name="Andreopoulos B."/>
            <person name="Cheng J.F."/>
            <person name="Woyke T."/>
            <person name="Pelin A."/>
            <person name="Henrissat B."/>
            <person name="Reynolds N.K."/>
            <person name="Benny G.L."/>
            <person name="Smith M.E."/>
            <person name="James T.Y."/>
            <person name="Grigoriev I.V."/>
        </authorList>
    </citation>
    <scope>NUCLEOTIDE SEQUENCE [LARGE SCALE GENOMIC DNA]</scope>
</reference>
<dbReference type="GO" id="GO:0046912">
    <property type="term" value="F:acyltransferase activity, acyl groups converted into alkyl on transfer"/>
    <property type="evidence" value="ECO:0007669"/>
    <property type="project" value="InterPro"/>
</dbReference>